<reference evidence="4" key="1">
    <citation type="submission" date="2017-04" db="EMBL/GenBank/DDBJ databases">
        <authorList>
            <person name="Varghese N."/>
            <person name="Submissions S."/>
        </authorList>
    </citation>
    <scope>NUCLEOTIDE SEQUENCE [LARGE SCALE GENOMIC DNA]</scope>
    <source>
        <strain evidence="4">DSM 9293</strain>
    </source>
</reference>
<dbReference type="PANTHER" id="PTHR34351">
    <property type="entry name" value="SLR1927 PROTEIN-RELATED"/>
    <property type="match status" value="1"/>
</dbReference>
<dbReference type="Proteomes" id="UP000192660">
    <property type="component" value="Unassembled WGS sequence"/>
</dbReference>
<keyword evidence="1" id="KW-0472">Membrane</keyword>
<name>A0A1W1WA07_SULTA</name>
<dbReference type="RefSeq" id="WP_028962683.1">
    <property type="nucleotide sequence ID" value="NZ_FWWY01000001.1"/>
</dbReference>
<evidence type="ECO:0000259" key="2">
    <source>
        <dbReference type="Pfam" id="PF01882"/>
    </source>
</evidence>
<dbReference type="EMBL" id="FWWY01000001">
    <property type="protein sequence ID" value="SMC02989.1"/>
    <property type="molecule type" value="Genomic_DNA"/>
</dbReference>
<evidence type="ECO:0000313" key="4">
    <source>
        <dbReference type="Proteomes" id="UP000192660"/>
    </source>
</evidence>
<sequence length="371" mass="42370">MKKISWRIVVVMAAIGAAWAFAYFEGGYLAYHIWDATQLLAVITLIQVLFPLHRVRIERHIRPNLATEGDSVTIELRIQANTWWPWAWVAVTDSLPATLHADHDPHFVVALWPKRTVTVRYQLAHVPRGIYTLKAPRIATGDVLGLWEKSRLATNDPMSMIIWPQTTALTHLGHVFQQWAGNTEMSRRISEDTSLLLGIRDYVSGDRLAQIHWRTTARTGQFKVKQFEPTTQPQIRIILDDMQAFQTEREWELAIQIAASLTDVAARYTQPLGFLWVGDGDQRIGIGTGRTHYETILNYLAALPRFHPNSYNSMTFIPDDAIPLWITMRGNHPALSDAGPVIRVGEELDQLEDLSFYLEHRLHRQAYGLSH</sequence>
<dbReference type="OrthoDB" id="9789943at2"/>
<dbReference type="Pfam" id="PF01882">
    <property type="entry name" value="DUF58"/>
    <property type="match status" value="1"/>
</dbReference>
<gene>
    <name evidence="3" type="ORF">SAMN00768000_0852</name>
</gene>
<dbReference type="InterPro" id="IPR002881">
    <property type="entry name" value="DUF58"/>
</dbReference>
<organism evidence="3 4">
    <name type="scientific">Sulfobacillus thermosulfidooxidans (strain DSM 9293 / VKM B-1269 / AT-1)</name>
    <dbReference type="NCBI Taxonomy" id="929705"/>
    <lineage>
        <taxon>Bacteria</taxon>
        <taxon>Bacillati</taxon>
        <taxon>Bacillota</taxon>
        <taxon>Clostridia</taxon>
        <taxon>Eubacteriales</taxon>
        <taxon>Clostridiales Family XVII. Incertae Sedis</taxon>
        <taxon>Sulfobacillus</taxon>
    </lineage>
</organism>
<protein>
    <submittedName>
        <fullName evidence="3">Uncharacterized conserved protein, DUF58 family, contains vWF domain</fullName>
    </submittedName>
</protein>
<evidence type="ECO:0000313" key="3">
    <source>
        <dbReference type="EMBL" id="SMC02989.1"/>
    </source>
</evidence>
<feature type="transmembrane region" description="Helical" evidence="1">
    <location>
        <begin position="30"/>
        <end position="52"/>
    </location>
</feature>
<keyword evidence="1" id="KW-0812">Transmembrane</keyword>
<accession>A0A1W1WA07</accession>
<keyword evidence="1" id="KW-1133">Transmembrane helix</keyword>
<feature type="domain" description="DUF58" evidence="2">
    <location>
        <begin position="199"/>
        <end position="310"/>
    </location>
</feature>
<keyword evidence="4" id="KW-1185">Reference proteome</keyword>
<proteinExistence type="predicted"/>
<dbReference type="PANTHER" id="PTHR34351:SF2">
    <property type="entry name" value="DUF58 DOMAIN-CONTAINING PROTEIN"/>
    <property type="match status" value="1"/>
</dbReference>
<evidence type="ECO:0000256" key="1">
    <source>
        <dbReference type="SAM" id="Phobius"/>
    </source>
</evidence>
<dbReference type="STRING" id="28034.BFX07_05840"/>
<dbReference type="AlphaFoldDB" id="A0A1W1WA07"/>